<reference evidence="1 2" key="1">
    <citation type="submission" date="2016-12" db="EMBL/GenBank/DDBJ databases">
        <authorList>
            <person name="Song W.-J."/>
            <person name="Kurnit D.M."/>
        </authorList>
    </citation>
    <scope>NUCLEOTIDE SEQUENCE [LARGE SCALE GENOMIC DNA]</scope>
    <source>
        <strain evidence="1 2">PCL1601</strain>
    </source>
</reference>
<evidence type="ECO:0000313" key="2">
    <source>
        <dbReference type="Proteomes" id="UP000185578"/>
    </source>
</evidence>
<dbReference type="RefSeq" id="WP_075117362.1">
    <property type="nucleotide sequence ID" value="NZ_MSCT01000002.1"/>
</dbReference>
<organism evidence="1 2">
    <name type="scientific">Pseudomonas chlororaphis</name>
    <dbReference type="NCBI Taxonomy" id="587753"/>
    <lineage>
        <taxon>Bacteria</taxon>
        <taxon>Pseudomonadati</taxon>
        <taxon>Pseudomonadota</taxon>
        <taxon>Gammaproteobacteria</taxon>
        <taxon>Pseudomonadales</taxon>
        <taxon>Pseudomonadaceae</taxon>
        <taxon>Pseudomonas</taxon>
    </lineage>
</organism>
<dbReference type="Proteomes" id="UP000185578">
    <property type="component" value="Unassembled WGS sequence"/>
</dbReference>
<dbReference type="EMBL" id="MSCT01000002">
    <property type="protein sequence ID" value="OLF56550.1"/>
    <property type="molecule type" value="Genomic_DNA"/>
</dbReference>
<dbReference type="AlphaFoldDB" id="A0A1Q8EXL8"/>
<dbReference type="OrthoDB" id="7032150at2"/>
<protein>
    <submittedName>
        <fullName evidence="1">Uncharacterized protein</fullName>
    </submittedName>
</protein>
<gene>
    <name evidence="1" type="ORF">BTN82_01205</name>
</gene>
<sequence>MLDRTNNERVCVGILEFEWLGLTETERRLIRLYRLLNEQEQLQLRRLSEVLAINPEGSVGS</sequence>
<comment type="caution">
    <text evidence="1">The sequence shown here is derived from an EMBL/GenBank/DDBJ whole genome shotgun (WGS) entry which is preliminary data.</text>
</comment>
<accession>A0A1Q8EXL8</accession>
<evidence type="ECO:0000313" key="1">
    <source>
        <dbReference type="EMBL" id="OLF56550.1"/>
    </source>
</evidence>
<name>A0A1Q8EXL8_9PSED</name>
<proteinExistence type="predicted"/>